<evidence type="ECO:0000313" key="2">
    <source>
        <dbReference type="Proteomes" id="UP000006334"/>
    </source>
</evidence>
<gene>
    <name evidence="1" type="ORF">GLIP_3963</name>
</gene>
<evidence type="ECO:0000313" key="1">
    <source>
        <dbReference type="EMBL" id="GAC16574.1"/>
    </source>
</evidence>
<organism evidence="1 2">
    <name type="scientific">Aliiglaciecola lipolytica E3</name>
    <dbReference type="NCBI Taxonomy" id="1127673"/>
    <lineage>
        <taxon>Bacteria</taxon>
        <taxon>Pseudomonadati</taxon>
        <taxon>Pseudomonadota</taxon>
        <taxon>Gammaproteobacteria</taxon>
        <taxon>Alteromonadales</taxon>
        <taxon>Alteromonadaceae</taxon>
        <taxon>Aliiglaciecola</taxon>
    </lineage>
</organism>
<dbReference type="EMBL" id="BAEN01000076">
    <property type="protein sequence ID" value="GAC16574.1"/>
    <property type="molecule type" value="Genomic_DNA"/>
</dbReference>
<sequence length="40" mass="4318">MLAANVKLNKPAIISTLALVSLPMQLPTCKSKMSIYVNKS</sequence>
<name>K6X7H5_9ALTE</name>
<comment type="caution">
    <text evidence="1">The sequence shown here is derived from an EMBL/GenBank/DDBJ whole genome shotgun (WGS) entry which is preliminary data.</text>
</comment>
<dbReference type="STRING" id="1127673.GLIP_3963"/>
<keyword evidence="2" id="KW-1185">Reference proteome</keyword>
<dbReference type="Proteomes" id="UP000006334">
    <property type="component" value="Unassembled WGS sequence"/>
</dbReference>
<protein>
    <submittedName>
        <fullName evidence="1">Uncharacterized protein</fullName>
    </submittedName>
</protein>
<reference evidence="1 2" key="1">
    <citation type="journal article" date="2017" name="Antonie Van Leeuwenhoek">
        <title>Rhizobium rhizosphaerae sp. nov., a novel species isolated from rice rhizosphere.</title>
        <authorList>
            <person name="Zhao J.J."/>
            <person name="Zhang J."/>
            <person name="Zhang R.J."/>
            <person name="Zhang C.W."/>
            <person name="Yin H.Q."/>
            <person name="Zhang X.X."/>
        </authorList>
    </citation>
    <scope>NUCLEOTIDE SEQUENCE [LARGE SCALE GENOMIC DNA]</scope>
    <source>
        <strain evidence="1 2">E3</strain>
    </source>
</reference>
<accession>K6X7H5</accession>
<dbReference type="AlphaFoldDB" id="K6X7H5"/>
<proteinExistence type="predicted"/>